<dbReference type="GO" id="GO:0006952">
    <property type="term" value="P:defense response"/>
    <property type="evidence" value="ECO:0007669"/>
    <property type="project" value="UniProtKB-KW"/>
</dbReference>
<dbReference type="SUPFAM" id="SSF52058">
    <property type="entry name" value="L domain-like"/>
    <property type="match status" value="1"/>
</dbReference>
<dbReference type="InterPro" id="IPR042197">
    <property type="entry name" value="Apaf_helical"/>
</dbReference>
<keyword evidence="5" id="KW-0175">Coiled coil</keyword>
<comment type="similarity">
    <text evidence="1">Belongs to the disease resistance NB-LRR family.</text>
</comment>
<protein>
    <submittedName>
        <fullName evidence="7">Putative disease resistance protein</fullName>
    </submittedName>
</protein>
<dbReference type="GO" id="GO:0005524">
    <property type="term" value="F:ATP binding"/>
    <property type="evidence" value="ECO:0007669"/>
    <property type="project" value="UniProtKB-KW"/>
</dbReference>
<dbReference type="OrthoDB" id="3794806at2759"/>
<dbReference type="InterPro" id="IPR002182">
    <property type="entry name" value="NB-ARC"/>
</dbReference>
<dbReference type="Gene3D" id="3.80.10.10">
    <property type="entry name" value="Ribonuclease Inhibitor"/>
    <property type="match status" value="2"/>
</dbReference>
<dbReference type="SUPFAM" id="SSF52540">
    <property type="entry name" value="P-loop containing nucleoside triphosphate hydrolases"/>
    <property type="match status" value="1"/>
</dbReference>
<dbReference type="PRINTS" id="PR00364">
    <property type="entry name" value="DISEASERSIST"/>
</dbReference>
<gene>
    <name evidence="7" type="ORF">G2W53_004880</name>
</gene>
<organism evidence="7 8">
    <name type="scientific">Senna tora</name>
    <dbReference type="NCBI Taxonomy" id="362788"/>
    <lineage>
        <taxon>Eukaryota</taxon>
        <taxon>Viridiplantae</taxon>
        <taxon>Streptophyta</taxon>
        <taxon>Embryophyta</taxon>
        <taxon>Tracheophyta</taxon>
        <taxon>Spermatophyta</taxon>
        <taxon>Magnoliopsida</taxon>
        <taxon>eudicotyledons</taxon>
        <taxon>Gunneridae</taxon>
        <taxon>Pentapetalae</taxon>
        <taxon>rosids</taxon>
        <taxon>fabids</taxon>
        <taxon>Fabales</taxon>
        <taxon>Fabaceae</taxon>
        <taxon>Caesalpinioideae</taxon>
        <taxon>Cassia clade</taxon>
        <taxon>Senna</taxon>
    </lineage>
</organism>
<evidence type="ECO:0000256" key="4">
    <source>
        <dbReference type="ARBA" id="ARBA00022840"/>
    </source>
</evidence>
<keyword evidence="4" id="KW-0067">ATP-binding</keyword>
<dbReference type="InterPro" id="IPR050905">
    <property type="entry name" value="Plant_NBS-LRR"/>
</dbReference>
<evidence type="ECO:0000256" key="1">
    <source>
        <dbReference type="ARBA" id="ARBA00008894"/>
    </source>
</evidence>
<dbReference type="Proteomes" id="UP000634136">
    <property type="component" value="Unassembled WGS sequence"/>
</dbReference>
<dbReference type="EMBL" id="JAAIUW010000002">
    <property type="protein sequence ID" value="KAF7842582.1"/>
    <property type="molecule type" value="Genomic_DNA"/>
</dbReference>
<sequence>MTDIPANIASNLAQRLVNRAIIEAKYLCCFKSYVENFEKEKKRLSAAREGVRKDIEEAKQRNENRIEDETQQWINEVDNLTQEDTQEKKKWFFGLCTDCIWQYGRGKELARKTLEIPKLMERRNNLRVARPVGPVGVEFHCLSNFMHFESRKAKFEELKEALKNSNNYLIGLQGMGGTGKTTMATQVGKEVEESKLFDKVIFTVVSNPPNVEKIRSDVARHLGLPLAEGKESKEHAESLWSRITNGGEKILIILDDVWERELDLKSIGIPVGLHDKGCCSVLLTTRDMKVCKAMGCQETIQIDVLPNEEALNLFLSHAVERGVDSSGDFEDVALDIVKWCGGLPVAIEAIAKSIKSESLQVWKDTSTALQNFDPMLYDDVDGAMRKAYNCLKLSYDNLKNEKAQELFLLCSLFPEDFEIPVELLSRIAIGLGLCGEVDEYNKARRQVFDVLLLEDEEENVKMHDLVHEVAIKIANKYIQVVRDSKTTLKENVQFSFWIDGFPNCFEGSKLEILIIFITSFVEFPDSLFEGLKKLRVLVINSEGWEIRGSFWVKSIQSLVNIRTLRLAYLKLEDISCMGNLRNLETLELFRCSIVELPNEITKLENLKLLGLAGCTIERNNPFKVIERCLRLEELYYRYNYDIFHKKMEYDVRDIGIPPKLQMYDIIGEVNHFPIYYLLRWKASLLRRFKPSYLQNIFSEATFNFLAAKAEILKLDGDNGTGWTNLIPHIAPIEDGGMNDLIKLSLKSFLKMECLIHTKNIGSEVTIFAKLVKLKLSTMSVKELCCGPFPTGFLKKLEKLHLNYCSNLEGTLFKGKLDLGKLKCIKLEKCSMSSLFHPSTAQSLKQLEKLEIGQCRELKYIISNEGLGQGKVEDDLDDPNEMKCCHHPMSPMMKKSSTTKDDLKVKDPSLSCSLICCFMPKSTATNIDNPIVSEEAQPNRTGLQELKTQVFNPAKCFLRPPLDPRNLREIIMTQCSNFTWLFTLSIASSMPLLEELQVGECNGLKHLFTNDIDDDDHKNFSFCKSLEVLRISGTPKLRYVLGKSDCDDNLSHQSQLAQESHQDIPNKNTTKCLLRQPLLHLTEMTITSCSNWTSLFTLSIASSMSLLESLSFNHLKSVRIIGVNNLRYVFGKCCCEDNLPLHNQNVEIHLPALQVLYLKNAPNMVSIGTQNCDFTALSLETVDSPPSLAGVFQGINFKTNIPPNSSTKIDDDNDDEYSKESHKEVVEYNGNPASETNSQLQEGSKAQVAMSKKKLSPSQSKQEVVENELAIQMKKNNTPTLAKDNFLHFQVKFPSLIGEYYDFGVAN</sequence>
<evidence type="ECO:0000313" key="8">
    <source>
        <dbReference type="Proteomes" id="UP000634136"/>
    </source>
</evidence>
<dbReference type="Gene3D" id="1.10.8.430">
    <property type="entry name" value="Helical domain of apoptotic protease-activating factors"/>
    <property type="match status" value="1"/>
</dbReference>
<dbReference type="Pfam" id="PF00931">
    <property type="entry name" value="NB-ARC"/>
    <property type="match status" value="1"/>
</dbReference>
<dbReference type="PANTHER" id="PTHR33463:SF105">
    <property type="entry name" value="AND NB-ARC DOMAIN DISEASE RESISTANCE PROTEIN, PUTATIVE-RELATED"/>
    <property type="match status" value="1"/>
</dbReference>
<evidence type="ECO:0000259" key="6">
    <source>
        <dbReference type="Pfam" id="PF00931"/>
    </source>
</evidence>
<feature type="domain" description="NB-ARC" evidence="6">
    <location>
        <begin position="152"/>
        <end position="321"/>
    </location>
</feature>
<evidence type="ECO:0000313" key="7">
    <source>
        <dbReference type="EMBL" id="KAF7842582.1"/>
    </source>
</evidence>
<evidence type="ECO:0000256" key="3">
    <source>
        <dbReference type="ARBA" id="ARBA00022821"/>
    </source>
</evidence>
<evidence type="ECO:0000256" key="2">
    <source>
        <dbReference type="ARBA" id="ARBA00022741"/>
    </source>
</evidence>
<feature type="coiled-coil region" evidence="5">
    <location>
        <begin position="34"/>
        <end position="83"/>
    </location>
</feature>
<reference evidence="7" key="1">
    <citation type="submission" date="2020-09" db="EMBL/GenBank/DDBJ databases">
        <title>Genome-Enabled Discovery of Anthraquinone Biosynthesis in Senna tora.</title>
        <authorList>
            <person name="Kang S.-H."/>
            <person name="Pandey R.P."/>
            <person name="Lee C.-M."/>
            <person name="Sim J.-S."/>
            <person name="Jeong J.-T."/>
            <person name="Choi B.-S."/>
            <person name="Jung M."/>
            <person name="Ginzburg D."/>
            <person name="Zhao K."/>
            <person name="Won S.Y."/>
            <person name="Oh T.-J."/>
            <person name="Yu Y."/>
            <person name="Kim N.-H."/>
            <person name="Lee O.R."/>
            <person name="Lee T.-H."/>
            <person name="Bashyal P."/>
            <person name="Kim T.-S."/>
            <person name="Lee W.-H."/>
            <person name="Kawkins C."/>
            <person name="Kim C.-K."/>
            <person name="Kim J.S."/>
            <person name="Ahn B.O."/>
            <person name="Rhee S.Y."/>
            <person name="Sohng J.K."/>
        </authorList>
    </citation>
    <scope>NUCLEOTIDE SEQUENCE</scope>
    <source>
        <tissue evidence="7">Leaf</tissue>
    </source>
</reference>
<proteinExistence type="inferred from homology"/>
<accession>A0A835CKP4</accession>
<dbReference type="SUPFAM" id="SSF52047">
    <property type="entry name" value="RNI-like"/>
    <property type="match status" value="1"/>
</dbReference>
<dbReference type="InterPro" id="IPR032675">
    <property type="entry name" value="LRR_dom_sf"/>
</dbReference>
<evidence type="ECO:0000256" key="5">
    <source>
        <dbReference type="SAM" id="Coils"/>
    </source>
</evidence>
<dbReference type="PANTHER" id="PTHR33463">
    <property type="entry name" value="NB-ARC DOMAIN-CONTAINING PROTEIN-RELATED"/>
    <property type="match status" value="1"/>
</dbReference>
<keyword evidence="8" id="KW-1185">Reference proteome</keyword>
<name>A0A835CKP4_9FABA</name>
<keyword evidence="3" id="KW-0611">Plant defense</keyword>
<dbReference type="FunFam" id="3.40.50.300:FF:001091">
    <property type="entry name" value="Probable disease resistance protein At1g61300"/>
    <property type="match status" value="1"/>
</dbReference>
<dbReference type="Gene3D" id="3.40.50.300">
    <property type="entry name" value="P-loop containing nucleotide triphosphate hydrolases"/>
    <property type="match status" value="1"/>
</dbReference>
<keyword evidence="2" id="KW-0547">Nucleotide-binding</keyword>
<dbReference type="InterPro" id="IPR027417">
    <property type="entry name" value="P-loop_NTPase"/>
</dbReference>
<dbReference type="GO" id="GO:0043531">
    <property type="term" value="F:ADP binding"/>
    <property type="evidence" value="ECO:0007669"/>
    <property type="project" value="InterPro"/>
</dbReference>
<comment type="caution">
    <text evidence="7">The sequence shown here is derived from an EMBL/GenBank/DDBJ whole genome shotgun (WGS) entry which is preliminary data.</text>
</comment>